<comment type="caution">
    <text evidence="2">The sequence shown here is derived from an EMBL/GenBank/DDBJ whole genome shotgun (WGS) entry which is preliminary data.</text>
</comment>
<organism evidence="2 3">
    <name type="scientific">Collybia nuda</name>
    <dbReference type="NCBI Taxonomy" id="64659"/>
    <lineage>
        <taxon>Eukaryota</taxon>
        <taxon>Fungi</taxon>
        <taxon>Dikarya</taxon>
        <taxon>Basidiomycota</taxon>
        <taxon>Agaricomycotina</taxon>
        <taxon>Agaricomycetes</taxon>
        <taxon>Agaricomycetidae</taxon>
        <taxon>Agaricales</taxon>
        <taxon>Tricholomatineae</taxon>
        <taxon>Clitocybaceae</taxon>
        <taxon>Collybia</taxon>
    </lineage>
</organism>
<keyword evidence="3" id="KW-1185">Reference proteome</keyword>
<accession>A0A9P6CKE3</accession>
<keyword evidence="1" id="KW-0812">Transmembrane</keyword>
<name>A0A9P6CKE3_9AGAR</name>
<evidence type="ECO:0000313" key="2">
    <source>
        <dbReference type="EMBL" id="KAF9469477.1"/>
    </source>
</evidence>
<feature type="transmembrane region" description="Helical" evidence="1">
    <location>
        <begin position="144"/>
        <end position="168"/>
    </location>
</feature>
<proteinExistence type="predicted"/>
<protein>
    <submittedName>
        <fullName evidence="2">Uncharacterized protein</fullName>
    </submittedName>
</protein>
<dbReference type="OrthoDB" id="3259206at2759"/>
<gene>
    <name evidence="2" type="ORF">BDZ94DRAFT_1231150</name>
</gene>
<feature type="transmembrane region" description="Helical" evidence="1">
    <location>
        <begin position="111"/>
        <end position="132"/>
    </location>
</feature>
<evidence type="ECO:0000256" key="1">
    <source>
        <dbReference type="SAM" id="Phobius"/>
    </source>
</evidence>
<dbReference type="Proteomes" id="UP000807353">
    <property type="component" value="Unassembled WGS sequence"/>
</dbReference>
<dbReference type="EMBL" id="MU150229">
    <property type="protein sequence ID" value="KAF9469477.1"/>
    <property type="molecule type" value="Genomic_DNA"/>
</dbReference>
<keyword evidence="1" id="KW-0472">Membrane</keyword>
<sequence length="264" mass="29246">MFITCAVTFAVATANEATNLAGCVILVDAGLIKYPNLTIEEKVVWRAFVLFQNRRWLIVIPSFLLLGSVGGLGLSLGANVVATALIGYKYWTHRKMVTGLRRNRKTQSEQVLALLVESGIVFCIPQAATYILQFVTSSGLAERYLILLVQVLYFGLSTMYPILVIALVNNQRTFDHTYLMNDSLPAISDEALPGQVNTIRFAQPDIIISPRTIKWEVGDDPSISVILDVGEPHQMENIGCMICGYIPVSYTPPVLMDSTRFQLE</sequence>
<evidence type="ECO:0000313" key="3">
    <source>
        <dbReference type="Proteomes" id="UP000807353"/>
    </source>
</evidence>
<reference evidence="2" key="1">
    <citation type="submission" date="2020-11" db="EMBL/GenBank/DDBJ databases">
        <authorList>
            <consortium name="DOE Joint Genome Institute"/>
            <person name="Ahrendt S."/>
            <person name="Riley R."/>
            <person name="Andreopoulos W."/>
            <person name="Labutti K."/>
            <person name="Pangilinan J."/>
            <person name="Ruiz-Duenas F.J."/>
            <person name="Barrasa J.M."/>
            <person name="Sanchez-Garcia M."/>
            <person name="Camarero S."/>
            <person name="Miyauchi S."/>
            <person name="Serrano A."/>
            <person name="Linde D."/>
            <person name="Babiker R."/>
            <person name="Drula E."/>
            <person name="Ayuso-Fernandez I."/>
            <person name="Pacheco R."/>
            <person name="Padilla G."/>
            <person name="Ferreira P."/>
            <person name="Barriuso J."/>
            <person name="Kellner H."/>
            <person name="Castanera R."/>
            <person name="Alfaro M."/>
            <person name="Ramirez L."/>
            <person name="Pisabarro A.G."/>
            <person name="Kuo A."/>
            <person name="Tritt A."/>
            <person name="Lipzen A."/>
            <person name="He G."/>
            <person name="Yan M."/>
            <person name="Ng V."/>
            <person name="Cullen D."/>
            <person name="Martin F."/>
            <person name="Rosso M.-N."/>
            <person name="Henrissat B."/>
            <person name="Hibbett D."/>
            <person name="Martinez A.T."/>
            <person name="Grigoriev I.V."/>
        </authorList>
    </citation>
    <scope>NUCLEOTIDE SEQUENCE</scope>
    <source>
        <strain evidence="2">CBS 247.69</strain>
    </source>
</reference>
<feature type="transmembrane region" description="Helical" evidence="1">
    <location>
        <begin position="58"/>
        <end position="91"/>
    </location>
</feature>
<dbReference type="AlphaFoldDB" id="A0A9P6CKE3"/>
<keyword evidence="1" id="KW-1133">Transmembrane helix</keyword>